<dbReference type="InterPro" id="IPR019154">
    <property type="entry name" value="Arb2-like_domain"/>
</dbReference>
<evidence type="ECO:0000256" key="6">
    <source>
        <dbReference type="ARBA" id="ARBA00022853"/>
    </source>
</evidence>
<evidence type="ECO:0000256" key="2">
    <source>
        <dbReference type="ARBA" id="ARBA00007738"/>
    </source>
</evidence>
<keyword evidence="8" id="KW-0804">Transcription</keyword>
<keyword evidence="5" id="KW-0378">Hydrolase</keyword>
<evidence type="ECO:0000259" key="13">
    <source>
        <dbReference type="Pfam" id="PF09757"/>
    </source>
</evidence>
<organism evidence="14 15">
    <name type="scientific">Dacryopinax primogenitus (strain DJM 731)</name>
    <name type="common">Brown rot fungus</name>
    <dbReference type="NCBI Taxonomy" id="1858805"/>
    <lineage>
        <taxon>Eukaryota</taxon>
        <taxon>Fungi</taxon>
        <taxon>Dikarya</taxon>
        <taxon>Basidiomycota</taxon>
        <taxon>Agaricomycotina</taxon>
        <taxon>Dacrymycetes</taxon>
        <taxon>Dacrymycetales</taxon>
        <taxon>Dacrymycetaceae</taxon>
        <taxon>Dacryopinax</taxon>
    </lineage>
</organism>
<reference evidence="14 15" key="1">
    <citation type="journal article" date="2012" name="Science">
        <title>The Paleozoic origin of enzymatic lignin decomposition reconstructed from 31 fungal genomes.</title>
        <authorList>
            <person name="Floudas D."/>
            <person name="Binder M."/>
            <person name="Riley R."/>
            <person name="Barry K."/>
            <person name="Blanchette R.A."/>
            <person name="Henrissat B."/>
            <person name="Martinez A.T."/>
            <person name="Otillar R."/>
            <person name="Spatafora J.W."/>
            <person name="Yadav J.S."/>
            <person name="Aerts A."/>
            <person name="Benoit I."/>
            <person name="Boyd A."/>
            <person name="Carlson A."/>
            <person name="Copeland A."/>
            <person name="Coutinho P.M."/>
            <person name="de Vries R.P."/>
            <person name="Ferreira P."/>
            <person name="Findley K."/>
            <person name="Foster B."/>
            <person name="Gaskell J."/>
            <person name="Glotzer D."/>
            <person name="Gorecki P."/>
            <person name="Heitman J."/>
            <person name="Hesse C."/>
            <person name="Hori C."/>
            <person name="Igarashi K."/>
            <person name="Jurgens J.A."/>
            <person name="Kallen N."/>
            <person name="Kersten P."/>
            <person name="Kohler A."/>
            <person name="Kuees U."/>
            <person name="Kumar T.K.A."/>
            <person name="Kuo A."/>
            <person name="LaButti K."/>
            <person name="Larrondo L.F."/>
            <person name="Lindquist E."/>
            <person name="Ling A."/>
            <person name="Lombard V."/>
            <person name="Lucas S."/>
            <person name="Lundell T."/>
            <person name="Martin R."/>
            <person name="McLaughlin D.J."/>
            <person name="Morgenstern I."/>
            <person name="Morin E."/>
            <person name="Murat C."/>
            <person name="Nagy L.G."/>
            <person name="Nolan M."/>
            <person name="Ohm R.A."/>
            <person name="Patyshakuliyeva A."/>
            <person name="Rokas A."/>
            <person name="Ruiz-Duenas F.J."/>
            <person name="Sabat G."/>
            <person name="Salamov A."/>
            <person name="Samejima M."/>
            <person name="Schmutz J."/>
            <person name="Slot J.C."/>
            <person name="St John F."/>
            <person name="Stenlid J."/>
            <person name="Sun H."/>
            <person name="Sun S."/>
            <person name="Syed K."/>
            <person name="Tsang A."/>
            <person name="Wiebenga A."/>
            <person name="Young D."/>
            <person name="Pisabarro A."/>
            <person name="Eastwood D.C."/>
            <person name="Martin F."/>
            <person name="Cullen D."/>
            <person name="Grigoriev I.V."/>
            <person name="Hibbett D.S."/>
        </authorList>
    </citation>
    <scope>NUCLEOTIDE SEQUENCE [LARGE SCALE GENOMIC DNA]</scope>
    <source>
        <strain evidence="14 15">DJM-731 SS1</strain>
    </source>
</reference>
<dbReference type="PRINTS" id="PR01270">
    <property type="entry name" value="HDASUPER"/>
</dbReference>
<evidence type="ECO:0000256" key="8">
    <source>
        <dbReference type="ARBA" id="ARBA00023163"/>
    </source>
</evidence>
<keyword evidence="6" id="KW-0156">Chromatin regulator</keyword>
<feature type="region of interest" description="Disordered" evidence="11">
    <location>
        <begin position="671"/>
        <end position="697"/>
    </location>
</feature>
<dbReference type="Pfam" id="PF09757">
    <property type="entry name" value="Arb2-like"/>
    <property type="match status" value="1"/>
</dbReference>
<feature type="compositionally biased region" description="Polar residues" evidence="11">
    <location>
        <begin position="671"/>
        <end position="688"/>
    </location>
</feature>
<feature type="domain" description="Arb2-like" evidence="13">
    <location>
        <begin position="414"/>
        <end position="666"/>
    </location>
</feature>
<evidence type="ECO:0000256" key="1">
    <source>
        <dbReference type="ARBA" id="ARBA00004123"/>
    </source>
</evidence>
<gene>
    <name evidence="14" type="ORF">DACRYDRAFT_105111</name>
</gene>
<evidence type="ECO:0000256" key="9">
    <source>
        <dbReference type="ARBA" id="ARBA00023242"/>
    </source>
</evidence>
<dbReference type="STRING" id="1858805.M5G1D6"/>
<dbReference type="InterPro" id="IPR023696">
    <property type="entry name" value="Ureohydrolase_dom_sf"/>
</dbReference>
<dbReference type="InterPro" id="IPR037138">
    <property type="entry name" value="His_deacetylse_dom_sf"/>
</dbReference>
<evidence type="ECO:0000259" key="12">
    <source>
        <dbReference type="Pfam" id="PF00850"/>
    </source>
</evidence>
<comment type="subcellular location">
    <subcellularLocation>
        <location evidence="1">Nucleus</location>
    </subcellularLocation>
</comment>
<dbReference type="GeneID" id="63683102"/>
<dbReference type="PANTHER" id="PTHR10625:SF5">
    <property type="entry name" value="HISTONE DEACETYLASE"/>
    <property type="match status" value="1"/>
</dbReference>
<dbReference type="PANTHER" id="PTHR10625">
    <property type="entry name" value="HISTONE DEACETYLASE HDAC1-RELATED"/>
    <property type="match status" value="1"/>
</dbReference>
<dbReference type="InterPro" id="IPR000286">
    <property type="entry name" value="HDACs"/>
</dbReference>
<dbReference type="EC" id="3.5.1.98" evidence="3"/>
<dbReference type="GO" id="GO:0040029">
    <property type="term" value="P:epigenetic regulation of gene expression"/>
    <property type="evidence" value="ECO:0007669"/>
    <property type="project" value="TreeGrafter"/>
</dbReference>
<dbReference type="Pfam" id="PF00850">
    <property type="entry name" value="Hist_deacetyl"/>
    <property type="match status" value="1"/>
</dbReference>
<keyword evidence="15" id="KW-1185">Reference proteome</keyword>
<evidence type="ECO:0000256" key="11">
    <source>
        <dbReference type="SAM" id="MobiDB-lite"/>
    </source>
</evidence>
<comment type="similarity">
    <text evidence="2">Belongs to the histone deacetylase family. HD type 2 subfamily.</text>
</comment>
<dbReference type="GO" id="GO:0000118">
    <property type="term" value="C:histone deacetylase complex"/>
    <property type="evidence" value="ECO:0007669"/>
    <property type="project" value="TreeGrafter"/>
</dbReference>
<sequence>MALSDEVVGLRPRASSVPPESSRGLFIRHEPNRTGYIYDTRMMAHNDGMTEEQEDRHPEGPRRISVIFNALEKKGIIQRMRRLQIREATRDEILFVHPPSLLAKMDQMEAMLIGEGKDAALAGTQGYYETLSLYVHPSTAYCARLSCGGVIESTMAVAQGTVRNSFAIVRPPGHHAEPEEHMGFCFYNNVAVAVRVVQSRTSIRKVLILDWDVHHGNGTQAAFYDDPDVLYISIHRYEGGNFYPGGTGGGVDKCGSGAGKGRNVNIPWPSGGRTDGDYIHAFQKIVIPIAYEFGPELVIISAGFDAAEGDQLGGCFVSPACYAHMTHMLSALAGGKLVVALEGGYSLKALSQSALAVGETLVGDHPPELPPVVPSDVGTETVWQVASYQSQYWNSINPKAIEPRPVDLDTFSVSQLLRAHREMDLASQYNMLRVPLAHPDLRARFDHQVLATPYLLDPNTETIVLFVHDFGNLRVELQSPLRVDVRMEHSYLIDSSRRVVEWANERRYGLIDINILMHHIVEAEEVINPIVTPQDEKRLLRTLVVYLWDNYMDLSAAKNFIIIGHGSACQSVIGLLNDRKPYLDKRTKAVVQINGMNTIPTVPKDDDDLRRWYSKKSIVVLPARHPLARDPSMALKRHGRLLPCGEEKAIKVLDWAVSHVLKAIVDPRINPISSQDNQSKSHTNTSVMNGDADIEML</sequence>
<name>M5G1D6_DACPD</name>
<dbReference type="OMA" id="CFVSPAC"/>
<protein>
    <recommendedName>
        <fullName evidence="3">histone deacetylase</fullName>
        <ecNumber evidence="3">3.5.1.98</ecNumber>
    </recommendedName>
</protein>
<dbReference type="GO" id="GO:0141221">
    <property type="term" value="F:histone deacetylase activity, hydrolytic mechanism"/>
    <property type="evidence" value="ECO:0007669"/>
    <property type="project" value="UniProtKB-EC"/>
</dbReference>
<dbReference type="EMBL" id="JH795858">
    <property type="protein sequence ID" value="EJU04046.1"/>
    <property type="molecule type" value="Genomic_DNA"/>
</dbReference>
<keyword evidence="9" id="KW-0539">Nucleus</keyword>
<evidence type="ECO:0000256" key="7">
    <source>
        <dbReference type="ARBA" id="ARBA00023015"/>
    </source>
</evidence>
<keyword evidence="7" id="KW-0805">Transcription regulation</keyword>
<dbReference type="AlphaFoldDB" id="M5G1D6"/>
<evidence type="ECO:0000256" key="10">
    <source>
        <dbReference type="ARBA" id="ARBA00048287"/>
    </source>
</evidence>
<proteinExistence type="inferred from homology"/>
<evidence type="ECO:0000256" key="4">
    <source>
        <dbReference type="ARBA" id="ARBA00022491"/>
    </source>
</evidence>
<dbReference type="SUPFAM" id="SSF52768">
    <property type="entry name" value="Arginase/deacetylase"/>
    <property type="match status" value="1"/>
</dbReference>
<feature type="domain" description="Histone deacetylase" evidence="12">
    <location>
        <begin position="57"/>
        <end position="358"/>
    </location>
</feature>
<dbReference type="FunFam" id="3.40.800.20:FF:000005">
    <property type="entry name" value="histone deacetylase 6"/>
    <property type="match status" value="1"/>
</dbReference>
<keyword evidence="4" id="KW-0678">Repressor</keyword>
<dbReference type="InterPro" id="IPR023801">
    <property type="entry name" value="His_deacetylse_dom"/>
</dbReference>
<evidence type="ECO:0000313" key="14">
    <source>
        <dbReference type="EMBL" id="EJU04046.1"/>
    </source>
</evidence>
<dbReference type="OrthoDB" id="424012at2759"/>
<evidence type="ECO:0000256" key="5">
    <source>
        <dbReference type="ARBA" id="ARBA00022801"/>
    </source>
</evidence>
<evidence type="ECO:0000313" key="15">
    <source>
        <dbReference type="Proteomes" id="UP000030653"/>
    </source>
</evidence>
<dbReference type="RefSeq" id="XP_040630940.1">
    <property type="nucleotide sequence ID" value="XM_040768040.1"/>
</dbReference>
<comment type="catalytic activity">
    <reaction evidence="10">
        <text>N(6)-acetyl-L-lysyl-[histone] + H2O = L-lysyl-[histone] + acetate</text>
        <dbReference type="Rhea" id="RHEA:58196"/>
        <dbReference type="Rhea" id="RHEA-COMP:9845"/>
        <dbReference type="Rhea" id="RHEA-COMP:11338"/>
        <dbReference type="ChEBI" id="CHEBI:15377"/>
        <dbReference type="ChEBI" id="CHEBI:29969"/>
        <dbReference type="ChEBI" id="CHEBI:30089"/>
        <dbReference type="ChEBI" id="CHEBI:61930"/>
        <dbReference type="EC" id="3.5.1.98"/>
    </reaction>
</comment>
<accession>M5G1D6</accession>
<feature type="region of interest" description="Disordered" evidence="11">
    <location>
        <begin position="1"/>
        <end position="24"/>
    </location>
</feature>
<evidence type="ECO:0000256" key="3">
    <source>
        <dbReference type="ARBA" id="ARBA00012111"/>
    </source>
</evidence>
<dbReference type="Gene3D" id="3.40.800.20">
    <property type="entry name" value="Histone deacetylase domain"/>
    <property type="match status" value="1"/>
</dbReference>
<dbReference type="Proteomes" id="UP000030653">
    <property type="component" value="Unassembled WGS sequence"/>
</dbReference>
<dbReference type="HOGENOM" id="CLU_007727_4_3_1"/>